<organism evidence="6 7">
    <name type="scientific">Micavibrio aeruginosavorus</name>
    <dbReference type="NCBI Taxonomy" id="349221"/>
    <lineage>
        <taxon>Bacteria</taxon>
        <taxon>Pseudomonadati</taxon>
        <taxon>Bdellovibrionota</taxon>
        <taxon>Bdellovibrionia</taxon>
        <taxon>Bdellovibrionales</taxon>
        <taxon>Pseudobdellovibrionaceae</taxon>
        <taxon>Micavibrio</taxon>
    </lineage>
</organism>
<evidence type="ECO:0000259" key="5">
    <source>
        <dbReference type="Pfam" id="PF13629"/>
    </source>
</evidence>
<dbReference type="InterPro" id="IPR004846">
    <property type="entry name" value="T2SS/T3SS_dom"/>
</dbReference>
<dbReference type="InterPro" id="IPR007055">
    <property type="entry name" value="BON_dom"/>
</dbReference>
<protein>
    <submittedName>
        <fullName evidence="6">Type II and III secretion system protein family protein</fullName>
    </submittedName>
</protein>
<evidence type="ECO:0000256" key="2">
    <source>
        <dbReference type="SAM" id="SignalP"/>
    </source>
</evidence>
<comment type="similarity">
    <text evidence="1">Belongs to the bacterial secretin family.</text>
</comment>
<dbReference type="Pfam" id="PF13629">
    <property type="entry name" value="T2SS-T3SS_pil_N"/>
    <property type="match status" value="1"/>
</dbReference>
<evidence type="ECO:0000259" key="4">
    <source>
        <dbReference type="Pfam" id="PF04972"/>
    </source>
</evidence>
<dbReference type="InterPro" id="IPR001775">
    <property type="entry name" value="GspD/PilQ"/>
</dbReference>
<gene>
    <name evidence="6" type="ORF">HYS17_04175</name>
</gene>
<dbReference type="GO" id="GO:0009306">
    <property type="term" value="P:protein secretion"/>
    <property type="evidence" value="ECO:0007669"/>
    <property type="project" value="InterPro"/>
</dbReference>
<dbReference type="PRINTS" id="PR00811">
    <property type="entry name" value="BCTERIALGSPD"/>
</dbReference>
<proteinExistence type="inferred from homology"/>
<feature type="domain" description="BON" evidence="4">
    <location>
        <begin position="123"/>
        <end position="173"/>
    </location>
</feature>
<dbReference type="InterPro" id="IPR050810">
    <property type="entry name" value="Bact_Secretion_Sys_Channel"/>
</dbReference>
<dbReference type="AlphaFoldDB" id="A0A7T5R3N7"/>
<dbReference type="PANTHER" id="PTHR30332">
    <property type="entry name" value="PROBABLE GENERAL SECRETION PATHWAY PROTEIN D"/>
    <property type="match status" value="1"/>
</dbReference>
<evidence type="ECO:0000259" key="3">
    <source>
        <dbReference type="Pfam" id="PF00263"/>
    </source>
</evidence>
<dbReference type="Proteomes" id="UP000595362">
    <property type="component" value="Chromosome"/>
</dbReference>
<dbReference type="PANTHER" id="PTHR30332:SF17">
    <property type="entry name" value="TYPE IV PILIATION SYSTEM PROTEIN DR_0774-RELATED"/>
    <property type="match status" value="1"/>
</dbReference>
<sequence length="461" mass="49522">MRLTAVLLCGFLCTFAAWQSRADKADLVTVSAAQQHQDPTLILTIGKAEIVKVDGPVADVMVANPSIVDVQALQSNQLYMVGANIGDTNIIALDAEGNVLRRMNIHVRIDEITLQNSINTLFPGESDVRAKTVNNQVVLTGRVSTPDNSNKIQDLAARITGNAANVANLMTVAGDQQVMLKVRIMEMARTSLRELGTDFEVDYLGGNTEGVMDVNTGSGLTTTPFSVGGFIFDNGIFSPLQGALRMMEDEGLVNILAEPNLSAISGEQAGFLAGGEFPVPTGLDENGNVVVTFRQFGVSLNFRPIVLSNDRISLQIQTEVSSLDRSNSVTVGGVTVPGLDIRRASTTVELGSGGSLMIAGIIQSQAVKGMQGLPGIKDTPILGDLIKSRSFDREESELVVMVTPFMVDAFADKTQAQKLPEPEKSSLAQAFANNIRRTYADKRKLPEELMAEDEKFGYLMP</sequence>
<evidence type="ECO:0000256" key="1">
    <source>
        <dbReference type="RuleBase" id="RU004003"/>
    </source>
</evidence>
<feature type="domain" description="Type II/III secretion system secretin-like" evidence="3">
    <location>
        <begin position="247"/>
        <end position="407"/>
    </location>
</feature>
<evidence type="ECO:0000313" key="7">
    <source>
        <dbReference type="Proteomes" id="UP000595362"/>
    </source>
</evidence>
<name>A0A7T5R3N7_9BACT</name>
<feature type="signal peptide" evidence="2">
    <location>
        <begin position="1"/>
        <end position="22"/>
    </location>
</feature>
<dbReference type="GO" id="GO:0015627">
    <property type="term" value="C:type II protein secretion system complex"/>
    <property type="evidence" value="ECO:0007669"/>
    <property type="project" value="TreeGrafter"/>
</dbReference>
<feature type="domain" description="Pilus formation protein N-terminal" evidence="5">
    <location>
        <begin position="39"/>
        <end position="107"/>
    </location>
</feature>
<dbReference type="EMBL" id="CP066681">
    <property type="protein sequence ID" value="QQG36973.1"/>
    <property type="molecule type" value="Genomic_DNA"/>
</dbReference>
<dbReference type="InterPro" id="IPR032789">
    <property type="entry name" value="T2SS-T3SS_pil_N"/>
</dbReference>
<feature type="chain" id="PRO_5033018987" evidence="2">
    <location>
        <begin position="23"/>
        <end position="461"/>
    </location>
</feature>
<keyword evidence="2" id="KW-0732">Signal</keyword>
<evidence type="ECO:0000313" key="6">
    <source>
        <dbReference type="EMBL" id="QQG36973.1"/>
    </source>
</evidence>
<dbReference type="Pfam" id="PF00263">
    <property type="entry name" value="Secretin"/>
    <property type="match status" value="1"/>
</dbReference>
<accession>A0A7T5R3N7</accession>
<reference evidence="6 7" key="1">
    <citation type="submission" date="2020-07" db="EMBL/GenBank/DDBJ databases">
        <title>Huge and variable diversity of episymbiotic CPR bacteria and DPANN archaea in groundwater ecosystems.</title>
        <authorList>
            <person name="He C.Y."/>
            <person name="Keren R."/>
            <person name="Whittaker M."/>
            <person name="Farag I.F."/>
            <person name="Doudna J."/>
            <person name="Cate J.H.D."/>
            <person name="Banfield J.F."/>
        </authorList>
    </citation>
    <scope>NUCLEOTIDE SEQUENCE [LARGE SCALE GENOMIC DNA]</scope>
    <source>
        <strain evidence="6">NC_groundwater_70_Ag_B-0.1um_54_66</strain>
    </source>
</reference>
<dbReference type="Pfam" id="PF04972">
    <property type="entry name" value="BON"/>
    <property type="match status" value="1"/>
</dbReference>